<name>A0A176VR88_MARPO</name>
<feature type="coiled-coil region" evidence="1">
    <location>
        <begin position="218"/>
        <end position="259"/>
    </location>
</feature>
<organism evidence="2 3">
    <name type="scientific">Marchantia polymorpha subsp. ruderalis</name>
    <dbReference type="NCBI Taxonomy" id="1480154"/>
    <lineage>
        <taxon>Eukaryota</taxon>
        <taxon>Viridiplantae</taxon>
        <taxon>Streptophyta</taxon>
        <taxon>Embryophyta</taxon>
        <taxon>Marchantiophyta</taxon>
        <taxon>Marchantiopsida</taxon>
        <taxon>Marchantiidae</taxon>
        <taxon>Marchantiales</taxon>
        <taxon>Marchantiaceae</taxon>
        <taxon>Marchantia</taxon>
    </lineage>
</organism>
<protein>
    <submittedName>
        <fullName evidence="2">Uncharacterized protein</fullName>
    </submittedName>
</protein>
<comment type="caution">
    <text evidence="2">The sequence shown here is derived from an EMBL/GenBank/DDBJ whole genome shotgun (WGS) entry which is preliminary data.</text>
</comment>
<dbReference type="AlphaFoldDB" id="A0A176VR88"/>
<gene>
    <name evidence="2" type="ORF">AXG93_2100s1010</name>
</gene>
<dbReference type="Proteomes" id="UP000077202">
    <property type="component" value="Unassembled WGS sequence"/>
</dbReference>
<evidence type="ECO:0000313" key="3">
    <source>
        <dbReference type="Proteomes" id="UP000077202"/>
    </source>
</evidence>
<keyword evidence="3" id="KW-1185">Reference proteome</keyword>
<reference evidence="2" key="1">
    <citation type="submission" date="2016-03" db="EMBL/GenBank/DDBJ databases">
        <title>Mechanisms controlling the formation of the plant cell surface in tip-growing cells are functionally conserved among land plants.</title>
        <authorList>
            <person name="Honkanen S."/>
            <person name="Jones V.A."/>
            <person name="Morieri G."/>
            <person name="Champion C."/>
            <person name="Hetherington A.J."/>
            <person name="Kelly S."/>
            <person name="Saint-Marcoux D."/>
            <person name="Proust H."/>
            <person name="Prescott H."/>
            <person name="Dolan L."/>
        </authorList>
    </citation>
    <scope>NUCLEOTIDE SEQUENCE [LARGE SCALE GENOMIC DNA]</scope>
    <source>
        <tissue evidence="2">Whole gametophyte</tissue>
    </source>
</reference>
<evidence type="ECO:0000256" key="1">
    <source>
        <dbReference type="SAM" id="Coils"/>
    </source>
</evidence>
<proteinExistence type="predicted"/>
<keyword evidence="1" id="KW-0175">Coiled coil</keyword>
<accession>A0A176VR88</accession>
<dbReference type="EMBL" id="LVLJ01003056">
    <property type="protein sequence ID" value="OAE22841.1"/>
    <property type="molecule type" value="Genomic_DNA"/>
</dbReference>
<sequence length="324" mass="36789">MYYLSPIFINFYRGMGLLTTVEQKQFLLETKVVNDEETLGDNEVASEKYDSLLALPSVKDDKLEDKVEKRARRWLSEEEGSTECSKAASQSRITSAEWAEIEAEIGTEKERTLAFGVKTFGGIRGRKRKSKEVLRRYLDGKMAKYAKPAIAGFYMELVRSRTRAKVAASANVAERVICIQHVHADLTKRDHFHAAESAAKAKKLAHYEVAKSLELEQREKLDADCNKMRSQLSTVEKQLIAIEAKLLEVEGKNQQLADQTDEVMSAKVNRCLHGYVEWEIKTLKWMKLRELEHCVTTLIACSVGGHRQLGRKLDSFISGLEETK</sequence>
<evidence type="ECO:0000313" key="2">
    <source>
        <dbReference type="EMBL" id="OAE22841.1"/>
    </source>
</evidence>